<evidence type="ECO:0000313" key="2">
    <source>
        <dbReference type="Proteomes" id="UP000199533"/>
    </source>
</evidence>
<evidence type="ECO:0000313" key="1">
    <source>
        <dbReference type="EMBL" id="SFL43128.1"/>
    </source>
</evidence>
<reference evidence="2" key="1">
    <citation type="submission" date="2016-10" db="EMBL/GenBank/DDBJ databases">
        <authorList>
            <person name="Varghese N."/>
            <person name="Submissions S."/>
        </authorList>
    </citation>
    <scope>NUCLEOTIDE SEQUENCE [LARGE SCALE GENOMIC DNA]</scope>
    <source>
        <strain evidence="2">Nm69</strain>
    </source>
</reference>
<name>A0A1I4HLI7_9PROT</name>
<dbReference type="Proteomes" id="UP000199533">
    <property type="component" value="Unassembled WGS sequence"/>
</dbReference>
<sequence>NLNISPTLEIRPGYRFNIIVTKDMVFNKPWQSFDYARSDYP</sequence>
<dbReference type="OrthoDB" id="9766860at2"/>
<dbReference type="AlphaFoldDB" id="A0A1I4HLI7"/>
<proteinExistence type="predicted"/>
<feature type="non-terminal residue" evidence="1">
    <location>
        <position position="1"/>
    </location>
</feature>
<dbReference type="STRING" id="52441.SAMN05216302_10911"/>
<gene>
    <name evidence="1" type="ORF">SAMN05216302_10911</name>
</gene>
<accession>A0A1I4HLI7</accession>
<keyword evidence="2" id="KW-1185">Reference proteome</keyword>
<organism evidence="1 2">
    <name type="scientific">Nitrosomonas aestuarii</name>
    <dbReference type="NCBI Taxonomy" id="52441"/>
    <lineage>
        <taxon>Bacteria</taxon>
        <taxon>Pseudomonadati</taxon>
        <taxon>Pseudomonadota</taxon>
        <taxon>Betaproteobacteria</taxon>
        <taxon>Nitrosomonadales</taxon>
        <taxon>Nitrosomonadaceae</taxon>
        <taxon>Nitrosomonas</taxon>
    </lineage>
</organism>
<protein>
    <submittedName>
        <fullName evidence="1">Type IV secretion system protein VirB10</fullName>
    </submittedName>
</protein>
<dbReference type="EMBL" id="FOSP01000091">
    <property type="protein sequence ID" value="SFL43128.1"/>
    <property type="molecule type" value="Genomic_DNA"/>
</dbReference>